<organism evidence="1 2">
    <name type="scientific">Triplophysa tibetana</name>
    <dbReference type="NCBI Taxonomy" id="1572043"/>
    <lineage>
        <taxon>Eukaryota</taxon>
        <taxon>Metazoa</taxon>
        <taxon>Chordata</taxon>
        <taxon>Craniata</taxon>
        <taxon>Vertebrata</taxon>
        <taxon>Euteleostomi</taxon>
        <taxon>Actinopterygii</taxon>
        <taxon>Neopterygii</taxon>
        <taxon>Teleostei</taxon>
        <taxon>Ostariophysi</taxon>
        <taxon>Cypriniformes</taxon>
        <taxon>Nemacheilidae</taxon>
        <taxon>Triplophysa</taxon>
    </lineage>
</organism>
<sequence length="134" mass="14855">MTALYQICRLWGGCLCFTHHGGPPGFQAQLLSSLEGGRTSSGSRTVLRRDLKVNGATTDFALMSTKRIAQAIGRTMGLMVGLHRHLWLTHTDLKKANKRALLNPPLSPSGLFGWAVDAVIQRFTEDLKRLRPMR</sequence>
<dbReference type="EMBL" id="SOYY01000021">
    <property type="protein sequence ID" value="KAA0706286.1"/>
    <property type="molecule type" value="Genomic_DNA"/>
</dbReference>
<evidence type="ECO:0000313" key="2">
    <source>
        <dbReference type="Proteomes" id="UP000324632"/>
    </source>
</evidence>
<accession>A0A5A9NB51</accession>
<name>A0A5A9NB51_9TELE</name>
<evidence type="ECO:0000313" key="1">
    <source>
        <dbReference type="EMBL" id="KAA0706286.1"/>
    </source>
</evidence>
<dbReference type="AlphaFoldDB" id="A0A5A9NB51"/>
<gene>
    <name evidence="1" type="ORF">E1301_Tti022455</name>
</gene>
<comment type="caution">
    <text evidence="1">The sequence shown here is derived from an EMBL/GenBank/DDBJ whole genome shotgun (WGS) entry which is preliminary data.</text>
</comment>
<protein>
    <submittedName>
        <fullName evidence="1">Uncharacterized protein</fullName>
    </submittedName>
</protein>
<reference evidence="1 2" key="1">
    <citation type="journal article" date="2019" name="Mol. Ecol. Resour.">
        <title>Chromosome-level genome assembly of Triplophysa tibetana, a fish adapted to the harsh high-altitude environment of the Tibetan Plateau.</title>
        <authorList>
            <person name="Yang X."/>
            <person name="Liu H."/>
            <person name="Ma Z."/>
            <person name="Zou Y."/>
            <person name="Zou M."/>
            <person name="Mao Y."/>
            <person name="Li X."/>
            <person name="Wang H."/>
            <person name="Chen T."/>
            <person name="Wang W."/>
            <person name="Yang R."/>
        </authorList>
    </citation>
    <scope>NUCLEOTIDE SEQUENCE [LARGE SCALE GENOMIC DNA]</scope>
    <source>
        <strain evidence="1">TTIB1903HZAU</strain>
        <tissue evidence="1">Muscle</tissue>
    </source>
</reference>
<keyword evidence="2" id="KW-1185">Reference proteome</keyword>
<proteinExistence type="predicted"/>
<dbReference type="Proteomes" id="UP000324632">
    <property type="component" value="Chromosome 21"/>
</dbReference>